<dbReference type="Pfam" id="PF11976">
    <property type="entry name" value="Rad60-SLD"/>
    <property type="match status" value="1"/>
</dbReference>
<dbReference type="InterPro" id="IPR029071">
    <property type="entry name" value="Ubiquitin-like_domsf"/>
</dbReference>
<dbReference type="AlphaFoldDB" id="A0A553MMH0"/>
<dbReference type="EMBL" id="SRMA01027349">
    <property type="protein sequence ID" value="TRY54381.1"/>
    <property type="molecule type" value="Genomic_DNA"/>
</dbReference>
<reference evidence="2 3" key="1">
    <citation type="journal article" date="2019" name="Sci. Data">
        <title>Hybrid genome assembly and annotation of Danionella translucida.</title>
        <authorList>
            <person name="Kadobianskyi M."/>
            <person name="Schulze L."/>
            <person name="Schuelke M."/>
            <person name="Judkewitz B."/>
        </authorList>
    </citation>
    <scope>NUCLEOTIDE SEQUENCE [LARGE SCALE GENOMIC DNA]</scope>
    <source>
        <strain evidence="2 3">Bolton</strain>
    </source>
</reference>
<dbReference type="OrthoDB" id="8905060at2759"/>
<comment type="caution">
    <text evidence="2">The sequence shown here is derived from an EMBL/GenBank/DDBJ whole genome shotgun (WGS) entry which is preliminary data.</text>
</comment>
<evidence type="ECO:0000313" key="2">
    <source>
        <dbReference type="EMBL" id="TRY54381.1"/>
    </source>
</evidence>
<evidence type="ECO:0000259" key="1">
    <source>
        <dbReference type="PROSITE" id="PS50053"/>
    </source>
</evidence>
<name>A0A553MMH0_9TELE</name>
<proteinExistence type="predicted"/>
<dbReference type="Gene3D" id="3.10.20.90">
    <property type="entry name" value="Phosphatidylinositol 3-kinase Catalytic Subunit, Chain A, domain 1"/>
    <property type="match status" value="1"/>
</dbReference>
<dbReference type="Proteomes" id="UP000316079">
    <property type="component" value="Unassembled WGS sequence"/>
</dbReference>
<accession>A0A553MMH0</accession>
<protein>
    <recommendedName>
        <fullName evidence="1">Ubiquitin-like domain-containing protein</fullName>
    </recommendedName>
</protein>
<gene>
    <name evidence="2" type="ORF">DNTS_031394</name>
</gene>
<feature type="domain" description="Ubiquitin-like" evidence="1">
    <location>
        <begin position="62"/>
        <end position="140"/>
    </location>
</feature>
<dbReference type="InterPro" id="IPR000626">
    <property type="entry name" value="Ubiquitin-like_dom"/>
</dbReference>
<sequence>MSSSKVARTESYYRWTPPQCLAPRQCPKGDPVDSVPIPFHEALKNISHITLQKPEPPSPPLKSFEVSVFDGSTGKSVYVKVKSTDTIAKLQQKFLQHKPDLVSSLNLAYNGKPVQLQQTMCELQVKPGSMFITYRMCPGG</sequence>
<dbReference type="PROSITE" id="PS50053">
    <property type="entry name" value="UBIQUITIN_2"/>
    <property type="match status" value="1"/>
</dbReference>
<dbReference type="InterPro" id="IPR022617">
    <property type="entry name" value="Rad60/SUMO-like_dom"/>
</dbReference>
<keyword evidence="3" id="KW-1185">Reference proteome</keyword>
<evidence type="ECO:0000313" key="3">
    <source>
        <dbReference type="Proteomes" id="UP000316079"/>
    </source>
</evidence>
<dbReference type="CDD" id="cd01763">
    <property type="entry name" value="Ubl_SUMO_like"/>
    <property type="match status" value="1"/>
</dbReference>
<dbReference type="SUPFAM" id="SSF54236">
    <property type="entry name" value="Ubiquitin-like"/>
    <property type="match status" value="1"/>
</dbReference>
<organism evidence="2 3">
    <name type="scientific">Danionella cerebrum</name>
    <dbReference type="NCBI Taxonomy" id="2873325"/>
    <lineage>
        <taxon>Eukaryota</taxon>
        <taxon>Metazoa</taxon>
        <taxon>Chordata</taxon>
        <taxon>Craniata</taxon>
        <taxon>Vertebrata</taxon>
        <taxon>Euteleostomi</taxon>
        <taxon>Actinopterygii</taxon>
        <taxon>Neopterygii</taxon>
        <taxon>Teleostei</taxon>
        <taxon>Ostariophysi</taxon>
        <taxon>Cypriniformes</taxon>
        <taxon>Danionidae</taxon>
        <taxon>Danioninae</taxon>
        <taxon>Danionella</taxon>
    </lineage>
</organism>